<accession>A0A2H0U7A4</accession>
<protein>
    <submittedName>
        <fullName evidence="2">Glyoxalase</fullName>
    </submittedName>
</protein>
<proteinExistence type="predicted"/>
<feature type="domain" description="VOC" evidence="1">
    <location>
        <begin position="2"/>
        <end position="131"/>
    </location>
</feature>
<dbReference type="Proteomes" id="UP000231379">
    <property type="component" value="Unassembled WGS sequence"/>
</dbReference>
<evidence type="ECO:0000313" key="2">
    <source>
        <dbReference type="EMBL" id="PIR82291.1"/>
    </source>
</evidence>
<dbReference type="PANTHER" id="PTHR36503:SF1">
    <property type="entry name" value="BLR2520 PROTEIN"/>
    <property type="match status" value="1"/>
</dbReference>
<dbReference type="SUPFAM" id="SSF54593">
    <property type="entry name" value="Glyoxalase/Bleomycin resistance protein/Dihydroxybiphenyl dioxygenase"/>
    <property type="match status" value="1"/>
</dbReference>
<dbReference type="InterPro" id="IPR037523">
    <property type="entry name" value="VOC_core"/>
</dbReference>
<dbReference type="InterPro" id="IPR029068">
    <property type="entry name" value="Glyas_Bleomycin-R_OHBP_Dase"/>
</dbReference>
<reference evidence="3" key="1">
    <citation type="submission" date="2017-09" db="EMBL/GenBank/DDBJ databases">
        <title>Depth-based differentiation of microbial function through sediment-hosted aquifers and enrichment of novel symbionts in the deep terrestrial subsurface.</title>
        <authorList>
            <person name="Probst A.J."/>
            <person name="Ladd B."/>
            <person name="Jarett J.K."/>
            <person name="Geller-Mcgrath D.E."/>
            <person name="Sieber C.M.K."/>
            <person name="Emerson J.B."/>
            <person name="Anantharaman K."/>
            <person name="Thomas B.C."/>
            <person name="Malmstrom R."/>
            <person name="Stieglmeier M."/>
            <person name="Klingl A."/>
            <person name="Woyke T."/>
            <person name="Ryan C.M."/>
            <person name="Banfield J.F."/>
        </authorList>
    </citation>
    <scope>NUCLEOTIDE SEQUENCE [LARGE SCALE GENOMIC DNA]</scope>
</reference>
<sequence length="133" mass="14679">MKIRTTVVCLPVRNLDNTLAFYKKALSFSDAHVDEGIIALELPNLSLFLMEKSAFETYTIKAGRDAQFPDNNAGVVISCAMEIKEEIDTILENVPKYGGTAPAKAAIDETSGGYTGYFTDPDGHLWELVYPRQ</sequence>
<organism evidence="2 3">
    <name type="scientific">Candidatus Kaiserbacteria bacterium CG10_big_fil_rev_8_21_14_0_10_59_10</name>
    <dbReference type="NCBI Taxonomy" id="1974612"/>
    <lineage>
        <taxon>Bacteria</taxon>
        <taxon>Candidatus Kaiseribacteriota</taxon>
    </lineage>
</organism>
<evidence type="ECO:0000259" key="1">
    <source>
        <dbReference type="PROSITE" id="PS51819"/>
    </source>
</evidence>
<dbReference type="AlphaFoldDB" id="A0A2H0U7A4"/>
<comment type="caution">
    <text evidence="2">The sequence shown here is derived from an EMBL/GenBank/DDBJ whole genome shotgun (WGS) entry which is preliminary data.</text>
</comment>
<evidence type="ECO:0000313" key="3">
    <source>
        <dbReference type="Proteomes" id="UP000231379"/>
    </source>
</evidence>
<dbReference type="PANTHER" id="PTHR36503">
    <property type="entry name" value="BLR2520 PROTEIN"/>
    <property type="match status" value="1"/>
</dbReference>
<dbReference type="Gene3D" id="3.10.180.10">
    <property type="entry name" value="2,3-Dihydroxybiphenyl 1,2-Dioxygenase, domain 1"/>
    <property type="match status" value="1"/>
</dbReference>
<name>A0A2H0U7A4_9BACT</name>
<dbReference type="EMBL" id="PFBM01000020">
    <property type="protein sequence ID" value="PIR82291.1"/>
    <property type="molecule type" value="Genomic_DNA"/>
</dbReference>
<gene>
    <name evidence="2" type="ORF">COU20_03210</name>
</gene>
<dbReference type="PROSITE" id="PS51819">
    <property type="entry name" value="VOC"/>
    <property type="match status" value="1"/>
</dbReference>